<dbReference type="Proteomes" id="UP000653454">
    <property type="component" value="Unassembled WGS sequence"/>
</dbReference>
<dbReference type="PANTHER" id="PTHR46047:SF3">
    <property type="entry name" value="TYROSINE-PROTEIN PHOSPHATASE NON-RECEPTOR TYPE 61F"/>
    <property type="match status" value="1"/>
</dbReference>
<dbReference type="EC" id="3.1.3.48" evidence="2"/>
<dbReference type="GO" id="GO:0005737">
    <property type="term" value="C:cytoplasm"/>
    <property type="evidence" value="ECO:0007669"/>
    <property type="project" value="TreeGrafter"/>
</dbReference>
<protein>
    <recommendedName>
        <fullName evidence="2">protein-tyrosine-phosphatase</fullName>
        <ecNumber evidence="2">3.1.3.48</ecNumber>
    </recommendedName>
</protein>
<organism evidence="8 9">
    <name type="scientific">Plutella xylostella</name>
    <name type="common">Diamondback moth</name>
    <name type="synonym">Plutella maculipennis</name>
    <dbReference type="NCBI Taxonomy" id="51655"/>
    <lineage>
        <taxon>Eukaryota</taxon>
        <taxon>Metazoa</taxon>
        <taxon>Ecdysozoa</taxon>
        <taxon>Arthropoda</taxon>
        <taxon>Hexapoda</taxon>
        <taxon>Insecta</taxon>
        <taxon>Pterygota</taxon>
        <taxon>Neoptera</taxon>
        <taxon>Endopterygota</taxon>
        <taxon>Lepidoptera</taxon>
        <taxon>Glossata</taxon>
        <taxon>Ditrysia</taxon>
        <taxon>Yponomeutoidea</taxon>
        <taxon>Plutellidae</taxon>
        <taxon>Plutella</taxon>
    </lineage>
</organism>
<feature type="domain" description="Tyrosine specific protein phosphatases" evidence="7">
    <location>
        <begin position="274"/>
        <end position="285"/>
    </location>
</feature>
<keyword evidence="6" id="KW-0472">Membrane</keyword>
<dbReference type="GO" id="GO:0004726">
    <property type="term" value="F:non-membrane spanning protein tyrosine phosphatase activity"/>
    <property type="evidence" value="ECO:0007669"/>
    <property type="project" value="TreeGrafter"/>
</dbReference>
<dbReference type="GO" id="GO:0070373">
    <property type="term" value="P:negative regulation of ERK1 and ERK2 cascade"/>
    <property type="evidence" value="ECO:0007669"/>
    <property type="project" value="TreeGrafter"/>
</dbReference>
<dbReference type="AlphaFoldDB" id="A0A8S4GB95"/>
<keyword evidence="3" id="KW-0597">Phosphoprotein</keyword>
<evidence type="ECO:0000256" key="3">
    <source>
        <dbReference type="ARBA" id="ARBA00022553"/>
    </source>
</evidence>
<dbReference type="GO" id="GO:0005634">
    <property type="term" value="C:nucleus"/>
    <property type="evidence" value="ECO:0007669"/>
    <property type="project" value="TreeGrafter"/>
</dbReference>
<sequence>MCILPVLTYGAQTWSLTEYQKSKLKVCQRAMERTILGVRRIDRIRNTMLRSSTRITDVGAQTAKLKWAWAGHVCRMHPDRWARIVTECWVPSDGRRRRGRPRRRWRDDLDRIIDGESGEERTITQYHYTTWPDFGTPATPRGPALTSSSLRMRNLRTAERRRVSNTTLCFNAFDYIAAPPPPSPGRKVSPAAWCRRLCFKNHVSDSYPRVQVGGMAGDLRTRHAQLPADTPPPMTHVGGLAVWVADTKAAGCVGAVGGCVRESGVLEPAVGPPIVHCSAGIGRSGPSVWSTAAWSS</sequence>
<evidence type="ECO:0000313" key="9">
    <source>
        <dbReference type="Proteomes" id="UP000653454"/>
    </source>
</evidence>
<name>A0A8S4GB95_PLUXY</name>
<dbReference type="SUPFAM" id="SSF52799">
    <property type="entry name" value="(Phosphotyrosine protein) phosphatases II"/>
    <property type="match status" value="1"/>
</dbReference>
<reference evidence="8" key="1">
    <citation type="submission" date="2020-11" db="EMBL/GenBank/DDBJ databases">
        <authorList>
            <person name="Whiteford S."/>
        </authorList>
    </citation>
    <scope>NUCLEOTIDE SEQUENCE</scope>
</reference>
<evidence type="ECO:0000256" key="6">
    <source>
        <dbReference type="ARBA" id="ARBA00023136"/>
    </source>
</evidence>
<evidence type="ECO:0000256" key="1">
    <source>
        <dbReference type="ARBA" id="ARBA00004308"/>
    </source>
</evidence>
<proteinExistence type="predicted"/>
<comment type="caution">
    <text evidence="8">The sequence shown here is derived from an EMBL/GenBank/DDBJ whole genome shotgun (WGS) entry which is preliminary data.</text>
</comment>
<keyword evidence="5" id="KW-0904">Protein phosphatase</keyword>
<dbReference type="InterPro" id="IPR029021">
    <property type="entry name" value="Prot-tyrosine_phosphatase-like"/>
</dbReference>
<dbReference type="Gene3D" id="3.90.190.10">
    <property type="entry name" value="Protein tyrosine phosphatase superfamily"/>
    <property type="match status" value="1"/>
</dbReference>
<evidence type="ECO:0000256" key="5">
    <source>
        <dbReference type="ARBA" id="ARBA00022912"/>
    </source>
</evidence>
<evidence type="ECO:0000256" key="4">
    <source>
        <dbReference type="ARBA" id="ARBA00022801"/>
    </source>
</evidence>
<keyword evidence="4" id="KW-0378">Hydrolase</keyword>
<dbReference type="InterPro" id="IPR051985">
    <property type="entry name" value="NR_tyrosine_phosphatase"/>
</dbReference>
<dbReference type="PANTHER" id="PTHR46047">
    <property type="entry name" value="TYROSINE-PROTEIN PHOSPHATASE NON-RECEPTOR TYPE 61F"/>
    <property type="match status" value="1"/>
</dbReference>
<dbReference type="InterPro" id="IPR000387">
    <property type="entry name" value="Tyr_Pase_dom"/>
</dbReference>
<evidence type="ECO:0000256" key="2">
    <source>
        <dbReference type="ARBA" id="ARBA00013064"/>
    </source>
</evidence>
<evidence type="ECO:0000313" key="8">
    <source>
        <dbReference type="EMBL" id="CAG9137409.1"/>
    </source>
</evidence>
<dbReference type="InterPro" id="IPR016130">
    <property type="entry name" value="Tyr_Pase_AS"/>
</dbReference>
<accession>A0A8S4GB95</accession>
<dbReference type="GO" id="GO:0019901">
    <property type="term" value="F:protein kinase binding"/>
    <property type="evidence" value="ECO:0007669"/>
    <property type="project" value="TreeGrafter"/>
</dbReference>
<dbReference type="EMBL" id="CAJHNJ030000231">
    <property type="protein sequence ID" value="CAG9137409.1"/>
    <property type="molecule type" value="Genomic_DNA"/>
</dbReference>
<comment type="subcellular location">
    <subcellularLocation>
        <location evidence="1">Endomembrane system</location>
    </subcellularLocation>
</comment>
<gene>
    <name evidence="8" type="ORF">PLXY2_LOCUS15663</name>
</gene>
<evidence type="ECO:0000259" key="7">
    <source>
        <dbReference type="PROSITE" id="PS50056"/>
    </source>
</evidence>
<dbReference type="GO" id="GO:0046426">
    <property type="term" value="P:negative regulation of receptor signaling pathway via JAK-STAT"/>
    <property type="evidence" value="ECO:0007669"/>
    <property type="project" value="TreeGrafter"/>
</dbReference>
<dbReference type="PROSITE" id="PS00383">
    <property type="entry name" value="TYR_PHOSPHATASE_1"/>
    <property type="match status" value="1"/>
</dbReference>
<dbReference type="GO" id="GO:0012505">
    <property type="term" value="C:endomembrane system"/>
    <property type="evidence" value="ECO:0007669"/>
    <property type="project" value="UniProtKB-SubCell"/>
</dbReference>
<keyword evidence="9" id="KW-1185">Reference proteome</keyword>
<dbReference type="PROSITE" id="PS50056">
    <property type="entry name" value="TYR_PHOSPHATASE_2"/>
    <property type="match status" value="1"/>
</dbReference>